<organism evidence="1 2">
    <name type="scientific">Zostera marina</name>
    <name type="common">Eelgrass</name>
    <dbReference type="NCBI Taxonomy" id="29655"/>
    <lineage>
        <taxon>Eukaryota</taxon>
        <taxon>Viridiplantae</taxon>
        <taxon>Streptophyta</taxon>
        <taxon>Embryophyta</taxon>
        <taxon>Tracheophyta</taxon>
        <taxon>Spermatophyta</taxon>
        <taxon>Magnoliopsida</taxon>
        <taxon>Liliopsida</taxon>
        <taxon>Zosteraceae</taxon>
        <taxon>Zostera</taxon>
    </lineage>
</organism>
<gene>
    <name evidence="1" type="ORF">ZOSMA_45G00710</name>
</gene>
<dbReference type="AlphaFoldDB" id="A0A0K9P2T9"/>
<protein>
    <submittedName>
        <fullName evidence="1">Uncharacterized protein</fullName>
    </submittedName>
</protein>
<dbReference type="EMBL" id="LFYR01001351">
    <property type="protein sequence ID" value="KMZ62525.1"/>
    <property type="molecule type" value="Genomic_DNA"/>
</dbReference>
<reference evidence="2" key="1">
    <citation type="journal article" date="2016" name="Nature">
        <title>The genome of the seagrass Zostera marina reveals angiosperm adaptation to the sea.</title>
        <authorList>
            <person name="Olsen J.L."/>
            <person name="Rouze P."/>
            <person name="Verhelst B."/>
            <person name="Lin Y.-C."/>
            <person name="Bayer T."/>
            <person name="Collen J."/>
            <person name="Dattolo E."/>
            <person name="De Paoli E."/>
            <person name="Dittami S."/>
            <person name="Maumus F."/>
            <person name="Michel G."/>
            <person name="Kersting A."/>
            <person name="Lauritano C."/>
            <person name="Lohaus R."/>
            <person name="Toepel M."/>
            <person name="Tonon T."/>
            <person name="Vanneste K."/>
            <person name="Amirebrahimi M."/>
            <person name="Brakel J."/>
            <person name="Bostroem C."/>
            <person name="Chovatia M."/>
            <person name="Grimwood J."/>
            <person name="Jenkins J.W."/>
            <person name="Jueterbock A."/>
            <person name="Mraz A."/>
            <person name="Stam W.T."/>
            <person name="Tice H."/>
            <person name="Bornberg-Bauer E."/>
            <person name="Green P.J."/>
            <person name="Pearson G.A."/>
            <person name="Procaccini G."/>
            <person name="Duarte C.M."/>
            <person name="Schmutz J."/>
            <person name="Reusch T.B.H."/>
            <person name="Van de Peer Y."/>
        </authorList>
    </citation>
    <scope>NUCLEOTIDE SEQUENCE [LARGE SCALE GENOMIC DNA]</scope>
    <source>
        <strain evidence="2">cv. Finnish</strain>
    </source>
</reference>
<evidence type="ECO:0000313" key="1">
    <source>
        <dbReference type="EMBL" id="KMZ62525.1"/>
    </source>
</evidence>
<evidence type="ECO:0000313" key="2">
    <source>
        <dbReference type="Proteomes" id="UP000036987"/>
    </source>
</evidence>
<accession>A0A0K9P2T9</accession>
<dbReference type="Proteomes" id="UP000036987">
    <property type="component" value="Unassembled WGS sequence"/>
</dbReference>
<proteinExistence type="predicted"/>
<keyword evidence="2" id="KW-1185">Reference proteome</keyword>
<comment type="caution">
    <text evidence="1">The sequence shown here is derived from an EMBL/GenBank/DDBJ whole genome shotgun (WGS) entry which is preliminary data.</text>
</comment>
<name>A0A0K9P2T9_ZOSMR</name>
<sequence>MGLFAEYTYYKTFALNYVSPFVCGASPQRSSHCTPHMAGCIIKN</sequence>